<reference evidence="2" key="1">
    <citation type="submission" date="2021-01" db="EMBL/GenBank/DDBJ databases">
        <authorList>
            <consortium name="Genoscope - CEA"/>
            <person name="William W."/>
        </authorList>
    </citation>
    <scope>NUCLEOTIDE SEQUENCE</scope>
</reference>
<gene>
    <name evidence="2" type="ORF">PSON_ATCC_30995.1.T1710008</name>
</gene>
<organism evidence="2 3">
    <name type="scientific">Paramecium sonneborni</name>
    <dbReference type="NCBI Taxonomy" id="65129"/>
    <lineage>
        <taxon>Eukaryota</taxon>
        <taxon>Sar</taxon>
        <taxon>Alveolata</taxon>
        <taxon>Ciliophora</taxon>
        <taxon>Intramacronucleata</taxon>
        <taxon>Oligohymenophorea</taxon>
        <taxon>Peniculida</taxon>
        <taxon>Parameciidae</taxon>
        <taxon>Paramecium</taxon>
    </lineage>
</organism>
<proteinExistence type="predicted"/>
<dbReference type="EMBL" id="CAJJDN010000171">
    <property type="protein sequence ID" value="CAD8126830.1"/>
    <property type="molecule type" value="Genomic_DNA"/>
</dbReference>
<keyword evidence="1" id="KW-0812">Transmembrane</keyword>
<evidence type="ECO:0000313" key="2">
    <source>
        <dbReference type="EMBL" id="CAD8126830.1"/>
    </source>
</evidence>
<protein>
    <submittedName>
        <fullName evidence="2">Uncharacterized protein</fullName>
    </submittedName>
</protein>
<feature type="transmembrane region" description="Helical" evidence="1">
    <location>
        <begin position="7"/>
        <end position="27"/>
    </location>
</feature>
<dbReference type="AlphaFoldDB" id="A0A8S1RIH2"/>
<keyword evidence="1" id="KW-0472">Membrane</keyword>
<comment type="caution">
    <text evidence="2">The sequence shown here is derived from an EMBL/GenBank/DDBJ whole genome shotgun (WGS) entry which is preliminary data.</text>
</comment>
<evidence type="ECO:0000313" key="3">
    <source>
        <dbReference type="Proteomes" id="UP000692954"/>
    </source>
</evidence>
<dbReference type="Proteomes" id="UP000692954">
    <property type="component" value="Unassembled WGS sequence"/>
</dbReference>
<sequence>MRKLHNILQIIINLILQMVVLIIFWISKSTQSF</sequence>
<keyword evidence="1" id="KW-1133">Transmembrane helix</keyword>
<keyword evidence="3" id="KW-1185">Reference proteome</keyword>
<name>A0A8S1RIH2_9CILI</name>
<evidence type="ECO:0000256" key="1">
    <source>
        <dbReference type="SAM" id="Phobius"/>
    </source>
</evidence>
<accession>A0A8S1RIH2</accession>